<dbReference type="EMBL" id="JAEEGA010000016">
    <property type="protein sequence ID" value="MBP1043365.1"/>
    <property type="molecule type" value="Genomic_DNA"/>
</dbReference>
<sequence>MKTQLTMDMEEALYYYCLEQGDVVVEEVTMPDDQGIVDTLSCRFLPTGELEWRCYEIKVSKADFRSKAKLSFIGHYNYFLLPLALYDQIKEEIPEGIGIMIYRPFDGVVPQELLSPGMLTIVKSARRQALEVDNGLLTQRFMASQAREVRKAKMVEKGLALYSSEQLFQELKKREASDLAAVDGRFYQKFLAELEQQTVTDLRTELALLKVTQGLQQKSHRRRTEALE</sequence>
<protein>
    <submittedName>
        <fullName evidence="1">Uncharacterized protein</fullName>
    </submittedName>
</protein>
<dbReference type="Proteomes" id="UP000674938">
    <property type="component" value="Unassembled WGS sequence"/>
</dbReference>
<comment type="caution">
    <text evidence="1">The sequence shown here is derived from an EMBL/GenBank/DDBJ whole genome shotgun (WGS) entry which is preliminary data.</text>
</comment>
<organism evidence="1 2">
    <name type="scientific">Vagococcus allomyrinae</name>
    <dbReference type="NCBI Taxonomy" id="2794353"/>
    <lineage>
        <taxon>Bacteria</taxon>
        <taxon>Bacillati</taxon>
        <taxon>Bacillota</taxon>
        <taxon>Bacilli</taxon>
        <taxon>Lactobacillales</taxon>
        <taxon>Enterococcaceae</taxon>
        <taxon>Vagococcus</taxon>
    </lineage>
</organism>
<dbReference type="AlphaFoldDB" id="A0A940SWJ9"/>
<dbReference type="RefSeq" id="WP_209531180.1">
    <property type="nucleotide sequence ID" value="NZ_JAEEGA010000016.1"/>
</dbReference>
<accession>A0A940SWJ9</accession>
<evidence type="ECO:0000313" key="2">
    <source>
        <dbReference type="Proteomes" id="UP000674938"/>
    </source>
</evidence>
<proteinExistence type="predicted"/>
<gene>
    <name evidence="1" type="ORF">I6N95_20290</name>
</gene>
<name>A0A940SWJ9_9ENTE</name>
<reference evidence="1" key="1">
    <citation type="submission" date="2020-12" db="EMBL/GenBank/DDBJ databases">
        <title>Vagococcus allomyrinae sp. nov. and Enterococcus lavae sp. nov., isolated from the larvae of Allomyrina dichotoma.</title>
        <authorList>
            <person name="Lee S.D."/>
        </authorList>
    </citation>
    <scope>NUCLEOTIDE SEQUENCE</scope>
    <source>
        <strain evidence="1">BWB3-3</strain>
    </source>
</reference>
<evidence type="ECO:0000313" key="1">
    <source>
        <dbReference type="EMBL" id="MBP1043365.1"/>
    </source>
</evidence>
<keyword evidence="2" id="KW-1185">Reference proteome</keyword>